<dbReference type="KEGG" id="lrs:PX52LOC_00341"/>
<dbReference type="EMBL" id="CP042425">
    <property type="protein sequence ID" value="QEL13484.1"/>
    <property type="molecule type" value="Genomic_DNA"/>
</dbReference>
<dbReference type="Gene3D" id="2.130.10.10">
    <property type="entry name" value="YVTN repeat-like/Quinoprotein amine dehydrogenase"/>
    <property type="match status" value="1"/>
</dbReference>
<evidence type="ECO:0000313" key="2">
    <source>
        <dbReference type="Proteomes" id="UP000324974"/>
    </source>
</evidence>
<organism evidence="1 2">
    <name type="scientific">Limnoglobus roseus</name>
    <dbReference type="NCBI Taxonomy" id="2598579"/>
    <lineage>
        <taxon>Bacteria</taxon>
        <taxon>Pseudomonadati</taxon>
        <taxon>Planctomycetota</taxon>
        <taxon>Planctomycetia</taxon>
        <taxon>Gemmatales</taxon>
        <taxon>Gemmataceae</taxon>
        <taxon>Limnoglobus</taxon>
    </lineage>
</organism>
<protein>
    <recommendedName>
        <fullName evidence="3">Oligogalacturonate lyase</fullName>
    </recommendedName>
</protein>
<accession>A0A5C1A8L0</accession>
<proteinExistence type="predicted"/>
<dbReference type="SUPFAM" id="SSF82171">
    <property type="entry name" value="DPP6 N-terminal domain-like"/>
    <property type="match status" value="1"/>
</dbReference>
<evidence type="ECO:0000313" key="1">
    <source>
        <dbReference type="EMBL" id="QEL13484.1"/>
    </source>
</evidence>
<dbReference type="Proteomes" id="UP000324974">
    <property type="component" value="Chromosome"/>
</dbReference>
<keyword evidence="2" id="KW-1185">Reference proteome</keyword>
<dbReference type="RefSeq" id="WP_149108453.1">
    <property type="nucleotide sequence ID" value="NZ_CP042425.1"/>
</dbReference>
<dbReference type="AlphaFoldDB" id="A0A5C1A8L0"/>
<reference evidence="2" key="1">
    <citation type="submission" date="2019-08" db="EMBL/GenBank/DDBJ databases">
        <title>Limnoglobus roseus gen. nov., sp. nov., a novel freshwater planctomycete with a giant genome from the family Gemmataceae.</title>
        <authorList>
            <person name="Kulichevskaya I.S."/>
            <person name="Naumoff D.G."/>
            <person name="Miroshnikov K."/>
            <person name="Ivanova A."/>
            <person name="Philippov D.A."/>
            <person name="Hakobyan A."/>
            <person name="Rijpstra I.C."/>
            <person name="Sinninghe Damste J.S."/>
            <person name="Liesack W."/>
            <person name="Dedysh S.N."/>
        </authorList>
    </citation>
    <scope>NUCLEOTIDE SEQUENCE [LARGE SCALE GENOMIC DNA]</scope>
    <source>
        <strain evidence="2">PX52</strain>
    </source>
</reference>
<name>A0A5C1A8L0_9BACT</name>
<dbReference type="OrthoDB" id="5174394at2"/>
<evidence type="ECO:0008006" key="3">
    <source>
        <dbReference type="Google" id="ProtNLM"/>
    </source>
</evidence>
<sequence length="410" mass="46493">MPHPTRREWLGLTLAAAVGGPALARPDAIKLPARAVTKGPKHHWFGYYDKCPWDMTGRYLLAMENDFCDRQPTATDRITVGMVDLKDNDRFIPLDTTLAWSWQQGTMLQWLGSAPDREVIYNAFLEGNPAAVIRDVKTNKTRTLPRPIYAVSADGKQAVTLDFARLHRLRPGSGYASYKETFADDPAPEALGIWHVDPATGKDKQIISLKQLAAHKPDPRFTGAHHWVNHLQFNPGGSRFVFLHRWRVGEKPWSTRLYTAKPDGTDLRLHLDTGMVSHFDWRDDATLLAWVKPPTGGNTFALIDVATDSLTVVDDSVLTVDGHCSYSPDRKWILNDTYPDKDRLQWLMLFDPAKNRRYDLNQFASPKAFTGPVRCDLHPRWNRGGTQVCFDGCHDPQRQVYVVDVRDVVR</sequence>
<gene>
    <name evidence="1" type="ORF">PX52LOC_00341</name>
</gene>
<dbReference type="InterPro" id="IPR015943">
    <property type="entry name" value="WD40/YVTN_repeat-like_dom_sf"/>
</dbReference>
<dbReference type="InterPro" id="IPR006311">
    <property type="entry name" value="TAT_signal"/>
</dbReference>
<dbReference type="PROSITE" id="PS51318">
    <property type="entry name" value="TAT"/>
    <property type="match status" value="1"/>
</dbReference>